<evidence type="ECO:0000259" key="3">
    <source>
        <dbReference type="Pfam" id="PF19051"/>
    </source>
</evidence>
<dbReference type="InterPro" id="IPR043906">
    <property type="entry name" value="Gfo/Idh/MocA_OxRdtase_bact_C"/>
</dbReference>
<dbReference type="InterPro" id="IPR000683">
    <property type="entry name" value="Gfo/Idh/MocA-like_OxRdtase_N"/>
</dbReference>
<sequence>MKNDEPAKTENPITRRTFIKGAAFTAAAFTIVPRHVIGGPGFIPPSDKVNIAGVGVGGMGRANLLNLSTQNIVALCDVDWDYTKKAYEKLDADMEKAQARLKEVKTDQERKSINDQTENFKRLKEHYGKAKQYKDYRQMLDKQKDIDAVVVATPDHTHAVIALAAMKMGKHVYVQKPLTYTVHEARTLAEEARKAKVITQMGNQGHSSDDARKINEWIADGAIGKVTEVHVWTNRPIWPQGIPRPEDKPAVPDTLDWELFLGPAPYRPYNPAYTPFKWRGWVDYGVSALGDMGAHLIDHPNWALKLGAPVSIEATSTPFGKSKDASGKDVLESYPLASIVHYDFAARGDMPAVRMTWYDGGLMPPRPEEMEPSENIDKGGGVLFVGDKGKLMHETYGRNPRLLPKSKMESYKQPKPTIERVTTSHEMDWVNGIKNNKQPSSNFDYAGPLTETMLLGVVAAMVPGKKLLWDGPNMRVTNVPEANEYIRRQYRQGWALL</sequence>
<dbReference type="PANTHER" id="PTHR43818:SF10">
    <property type="entry name" value="NADH-DEPENDENT DEHYDROGENASE-RELATED"/>
    <property type="match status" value="1"/>
</dbReference>
<evidence type="ECO:0000313" key="4">
    <source>
        <dbReference type="EMBL" id="MDO1445692.1"/>
    </source>
</evidence>
<dbReference type="RefSeq" id="WP_302036493.1">
    <property type="nucleotide sequence ID" value="NZ_JAUKPO010000002.1"/>
</dbReference>
<protein>
    <submittedName>
        <fullName evidence="4">Gfo/Idh/MocA family oxidoreductase</fullName>
    </submittedName>
</protein>
<evidence type="ECO:0000256" key="1">
    <source>
        <dbReference type="SAM" id="Coils"/>
    </source>
</evidence>
<dbReference type="InterPro" id="IPR036291">
    <property type="entry name" value="NAD(P)-bd_dom_sf"/>
</dbReference>
<dbReference type="SUPFAM" id="SSF55347">
    <property type="entry name" value="Glyceraldehyde-3-phosphate dehydrogenase-like, C-terminal domain"/>
    <property type="match status" value="1"/>
</dbReference>
<evidence type="ECO:0000313" key="5">
    <source>
        <dbReference type="Proteomes" id="UP001168528"/>
    </source>
</evidence>
<dbReference type="SUPFAM" id="SSF51735">
    <property type="entry name" value="NAD(P)-binding Rossmann-fold domains"/>
    <property type="match status" value="1"/>
</dbReference>
<dbReference type="PANTHER" id="PTHR43818">
    <property type="entry name" value="BCDNA.GH03377"/>
    <property type="match status" value="1"/>
</dbReference>
<proteinExistence type="predicted"/>
<organism evidence="4 5">
    <name type="scientific">Rhodocytophaga aerolata</name>
    <dbReference type="NCBI Taxonomy" id="455078"/>
    <lineage>
        <taxon>Bacteria</taxon>
        <taxon>Pseudomonadati</taxon>
        <taxon>Bacteroidota</taxon>
        <taxon>Cytophagia</taxon>
        <taxon>Cytophagales</taxon>
        <taxon>Rhodocytophagaceae</taxon>
        <taxon>Rhodocytophaga</taxon>
    </lineage>
</organism>
<reference evidence="4" key="1">
    <citation type="submission" date="2023-07" db="EMBL/GenBank/DDBJ databases">
        <title>The genome sequence of Rhodocytophaga aerolata KACC 12507.</title>
        <authorList>
            <person name="Zhang X."/>
        </authorList>
    </citation>
    <scope>NUCLEOTIDE SEQUENCE</scope>
    <source>
        <strain evidence="4">KACC 12507</strain>
    </source>
</reference>
<keyword evidence="1" id="KW-0175">Coiled coil</keyword>
<gene>
    <name evidence="4" type="ORF">Q0590_05495</name>
</gene>
<dbReference type="InterPro" id="IPR050463">
    <property type="entry name" value="Gfo/Idh/MocA_oxidrdct_glycsds"/>
</dbReference>
<dbReference type="EMBL" id="JAUKPO010000002">
    <property type="protein sequence ID" value="MDO1445692.1"/>
    <property type="molecule type" value="Genomic_DNA"/>
</dbReference>
<dbReference type="Gene3D" id="3.30.360.10">
    <property type="entry name" value="Dihydrodipicolinate Reductase, domain 2"/>
    <property type="match status" value="1"/>
</dbReference>
<dbReference type="Proteomes" id="UP001168528">
    <property type="component" value="Unassembled WGS sequence"/>
</dbReference>
<comment type="caution">
    <text evidence="4">The sequence shown here is derived from an EMBL/GenBank/DDBJ whole genome shotgun (WGS) entry which is preliminary data.</text>
</comment>
<feature type="domain" description="Gfo/Idh/MocA-like oxidoreductase bacterial type C-terminal" evidence="3">
    <location>
        <begin position="249"/>
        <end position="315"/>
    </location>
</feature>
<name>A0ABT8R4K3_9BACT</name>
<feature type="coiled-coil region" evidence="1">
    <location>
        <begin position="87"/>
        <end position="114"/>
    </location>
</feature>
<keyword evidence="5" id="KW-1185">Reference proteome</keyword>
<dbReference type="Pfam" id="PF01408">
    <property type="entry name" value="GFO_IDH_MocA"/>
    <property type="match status" value="1"/>
</dbReference>
<evidence type="ECO:0000259" key="2">
    <source>
        <dbReference type="Pfam" id="PF01408"/>
    </source>
</evidence>
<accession>A0ABT8R4K3</accession>
<dbReference type="Pfam" id="PF19051">
    <property type="entry name" value="GFO_IDH_MocA_C2"/>
    <property type="match status" value="1"/>
</dbReference>
<dbReference type="Gene3D" id="3.40.50.720">
    <property type="entry name" value="NAD(P)-binding Rossmann-like Domain"/>
    <property type="match status" value="1"/>
</dbReference>
<feature type="domain" description="Gfo/Idh/MocA-like oxidoreductase N-terminal" evidence="2">
    <location>
        <begin position="116"/>
        <end position="202"/>
    </location>
</feature>